<dbReference type="AlphaFoldDB" id="A0A9N9K452"/>
<dbReference type="Proteomes" id="UP000789759">
    <property type="component" value="Unassembled WGS sequence"/>
</dbReference>
<organism evidence="2 3">
    <name type="scientific">Cetraspora pellucida</name>
    <dbReference type="NCBI Taxonomy" id="1433469"/>
    <lineage>
        <taxon>Eukaryota</taxon>
        <taxon>Fungi</taxon>
        <taxon>Fungi incertae sedis</taxon>
        <taxon>Mucoromycota</taxon>
        <taxon>Glomeromycotina</taxon>
        <taxon>Glomeromycetes</taxon>
        <taxon>Diversisporales</taxon>
        <taxon>Gigasporaceae</taxon>
        <taxon>Cetraspora</taxon>
    </lineage>
</organism>
<keyword evidence="3" id="KW-1185">Reference proteome</keyword>
<evidence type="ECO:0000313" key="3">
    <source>
        <dbReference type="Proteomes" id="UP000789759"/>
    </source>
</evidence>
<sequence length="70" mass="7564">MSKPPTPTENSPVDLTNENITTTTPSSQTNGTSTTTTSISQTNGTSSPILQVKEIKRKRPIEYIEDGILD</sequence>
<feature type="region of interest" description="Disordered" evidence="1">
    <location>
        <begin position="1"/>
        <end position="51"/>
    </location>
</feature>
<evidence type="ECO:0000256" key="1">
    <source>
        <dbReference type="SAM" id="MobiDB-lite"/>
    </source>
</evidence>
<accession>A0A9N9K452</accession>
<feature type="compositionally biased region" description="Low complexity" evidence="1">
    <location>
        <begin position="20"/>
        <end position="47"/>
    </location>
</feature>
<gene>
    <name evidence="2" type="ORF">CPELLU_LOCUS18180</name>
</gene>
<comment type="caution">
    <text evidence="2">The sequence shown here is derived from an EMBL/GenBank/DDBJ whole genome shotgun (WGS) entry which is preliminary data.</text>
</comment>
<feature type="non-terminal residue" evidence="2">
    <location>
        <position position="70"/>
    </location>
</feature>
<reference evidence="2" key="1">
    <citation type="submission" date="2021-06" db="EMBL/GenBank/DDBJ databases">
        <authorList>
            <person name="Kallberg Y."/>
            <person name="Tangrot J."/>
            <person name="Rosling A."/>
        </authorList>
    </citation>
    <scope>NUCLEOTIDE SEQUENCE</scope>
    <source>
        <strain evidence="2">FL966</strain>
    </source>
</reference>
<proteinExistence type="predicted"/>
<name>A0A9N9K452_9GLOM</name>
<evidence type="ECO:0000313" key="2">
    <source>
        <dbReference type="EMBL" id="CAG8806180.1"/>
    </source>
</evidence>
<protein>
    <submittedName>
        <fullName evidence="2">21482_t:CDS:1</fullName>
    </submittedName>
</protein>
<feature type="compositionally biased region" description="Polar residues" evidence="1">
    <location>
        <begin position="8"/>
        <end position="19"/>
    </location>
</feature>
<dbReference type="EMBL" id="CAJVQA010034732">
    <property type="protein sequence ID" value="CAG8806180.1"/>
    <property type="molecule type" value="Genomic_DNA"/>
</dbReference>